<dbReference type="Proteomes" id="UP001420932">
    <property type="component" value="Unassembled WGS sequence"/>
</dbReference>
<feature type="transmembrane region" description="Helical" evidence="1">
    <location>
        <begin position="20"/>
        <end position="43"/>
    </location>
</feature>
<reference evidence="2 3" key="1">
    <citation type="submission" date="2024-01" db="EMBL/GenBank/DDBJ databases">
        <title>Genome assemblies of Stephania.</title>
        <authorList>
            <person name="Yang L."/>
        </authorList>
    </citation>
    <scope>NUCLEOTIDE SEQUENCE [LARGE SCALE GENOMIC DNA]</scope>
    <source>
        <strain evidence="2">YNDBR</strain>
        <tissue evidence="2">Leaf</tissue>
    </source>
</reference>
<name>A0AAP0P9W6_9MAGN</name>
<gene>
    <name evidence="2" type="ORF">Syun_014744</name>
</gene>
<evidence type="ECO:0000313" key="2">
    <source>
        <dbReference type="EMBL" id="KAK9135414.1"/>
    </source>
</evidence>
<keyword evidence="1" id="KW-1133">Transmembrane helix</keyword>
<organism evidence="2 3">
    <name type="scientific">Stephania yunnanensis</name>
    <dbReference type="NCBI Taxonomy" id="152371"/>
    <lineage>
        <taxon>Eukaryota</taxon>
        <taxon>Viridiplantae</taxon>
        <taxon>Streptophyta</taxon>
        <taxon>Embryophyta</taxon>
        <taxon>Tracheophyta</taxon>
        <taxon>Spermatophyta</taxon>
        <taxon>Magnoliopsida</taxon>
        <taxon>Ranunculales</taxon>
        <taxon>Menispermaceae</taxon>
        <taxon>Menispermoideae</taxon>
        <taxon>Cissampelideae</taxon>
        <taxon>Stephania</taxon>
    </lineage>
</organism>
<dbReference type="AlphaFoldDB" id="A0AAP0P9W6"/>
<comment type="caution">
    <text evidence="2">The sequence shown here is derived from an EMBL/GenBank/DDBJ whole genome shotgun (WGS) entry which is preliminary data.</text>
</comment>
<evidence type="ECO:0000256" key="1">
    <source>
        <dbReference type="SAM" id="Phobius"/>
    </source>
</evidence>
<evidence type="ECO:0000313" key="3">
    <source>
        <dbReference type="Proteomes" id="UP001420932"/>
    </source>
</evidence>
<sequence>MTFDKHPCKSRNRTGVCAPLFTIFNLCFVLPSSLLTVLLNLSLSIPSLVLSQFRPYDE</sequence>
<keyword evidence="3" id="KW-1185">Reference proteome</keyword>
<proteinExistence type="predicted"/>
<dbReference type="EMBL" id="JBBNAF010000006">
    <property type="protein sequence ID" value="KAK9135414.1"/>
    <property type="molecule type" value="Genomic_DNA"/>
</dbReference>
<protein>
    <recommendedName>
        <fullName evidence="4">Transmembrane protein</fullName>
    </recommendedName>
</protein>
<accession>A0AAP0P9W6</accession>
<keyword evidence="1" id="KW-0472">Membrane</keyword>
<keyword evidence="1" id="KW-0812">Transmembrane</keyword>
<evidence type="ECO:0008006" key="4">
    <source>
        <dbReference type="Google" id="ProtNLM"/>
    </source>
</evidence>